<sequence length="118" mass="12489">MRRSLTVAILVLVVAASAAHGQGPRLTGDMEARKIVMDENNREIAVSADQVFPLDTIEYTLTYRNTGNATAAGIDLVGPIPEGTAYLDMTATDIDNARPLFSIDGGASFHEPPSPTSS</sequence>
<evidence type="ECO:0000313" key="2">
    <source>
        <dbReference type="EMBL" id="HER42956.1"/>
    </source>
</evidence>
<proteinExistence type="predicted"/>
<evidence type="ECO:0000256" key="1">
    <source>
        <dbReference type="SAM" id="SignalP"/>
    </source>
</evidence>
<name>A0A7V2ATG6_UNCEI</name>
<dbReference type="InterPro" id="IPR047589">
    <property type="entry name" value="DUF11_rpt"/>
</dbReference>
<feature type="signal peptide" evidence="1">
    <location>
        <begin position="1"/>
        <end position="18"/>
    </location>
</feature>
<dbReference type="EMBL" id="DSEC01000051">
    <property type="protein sequence ID" value="HER42956.1"/>
    <property type="molecule type" value="Genomic_DNA"/>
</dbReference>
<dbReference type="Proteomes" id="UP000886069">
    <property type="component" value="Unassembled WGS sequence"/>
</dbReference>
<keyword evidence="1" id="KW-0732">Signal</keyword>
<accession>A0A7V2ATG6</accession>
<gene>
    <name evidence="2" type="ORF">ENO08_00665</name>
</gene>
<comment type="caution">
    <text evidence="2">The sequence shown here is derived from an EMBL/GenBank/DDBJ whole genome shotgun (WGS) entry which is preliminary data.</text>
</comment>
<feature type="chain" id="PRO_5031010673" evidence="1">
    <location>
        <begin position="19"/>
        <end position="118"/>
    </location>
</feature>
<protein>
    <submittedName>
        <fullName evidence="2">DUF11 domain-containing protein</fullName>
    </submittedName>
</protein>
<dbReference type="NCBIfam" id="TIGR01451">
    <property type="entry name" value="B_ant_repeat"/>
    <property type="match status" value="1"/>
</dbReference>
<organism evidence="2">
    <name type="scientific">Eiseniibacteriota bacterium</name>
    <dbReference type="NCBI Taxonomy" id="2212470"/>
    <lineage>
        <taxon>Bacteria</taxon>
        <taxon>Candidatus Eiseniibacteriota</taxon>
    </lineage>
</organism>
<reference evidence="2" key="1">
    <citation type="journal article" date="2020" name="mSystems">
        <title>Genome- and Community-Level Interaction Insights into Carbon Utilization and Element Cycling Functions of Hydrothermarchaeota in Hydrothermal Sediment.</title>
        <authorList>
            <person name="Zhou Z."/>
            <person name="Liu Y."/>
            <person name="Xu W."/>
            <person name="Pan J."/>
            <person name="Luo Z.H."/>
            <person name="Li M."/>
        </authorList>
    </citation>
    <scope>NUCLEOTIDE SEQUENCE [LARGE SCALE GENOMIC DNA]</scope>
    <source>
        <strain evidence="2">SpSt-1233</strain>
    </source>
</reference>
<dbReference type="AlphaFoldDB" id="A0A7V2ATG6"/>